<gene>
    <name evidence="4" type="ORF">IMCC3135_12090</name>
</gene>
<dbReference type="PANTHER" id="PTHR34595">
    <property type="entry name" value="BLR5612 PROTEIN"/>
    <property type="match status" value="1"/>
</dbReference>
<evidence type="ECO:0000313" key="5">
    <source>
        <dbReference type="Proteomes" id="UP000250079"/>
    </source>
</evidence>
<dbReference type="InterPro" id="IPR051680">
    <property type="entry name" value="ATP-dep_Glu-Cys_Ligase-2"/>
</dbReference>
<dbReference type="Pfam" id="PF14403">
    <property type="entry name" value="CP_ATPgrasp_2"/>
    <property type="match status" value="1"/>
</dbReference>
<dbReference type="RefSeq" id="WP_088917812.1">
    <property type="nucleotide sequence ID" value="NZ_CP018632.1"/>
</dbReference>
<dbReference type="EMBL" id="CP018632">
    <property type="protein sequence ID" value="ASJ72506.1"/>
    <property type="molecule type" value="Genomic_DNA"/>
</dbReference>
<feature type="compositionally biased region" description="Polar residues" evidence="1">
    <location>
        <begin position="1"/>
        <end position="10"/>
    </location>
</feature>
<accession>A0A2Z2NMC5</accession>
<name>A0A2Z2NMC5_9GAMM</name>
<dbReference type="SUPFAM" id="SSF56059">
    <property type="entry name" value="Glutathione synthetase ATP-binding domain-like"/>
    <property type="match status" value="1"/>
</dbReference>
<evidence type="ECO:0000313" key="4">
    <source>
        <dbReference type="EMBL" id="ASJ72506.1"/>
    </source>
</evidence>
<feature type="region of interest" description="Disordered" evidence="1">
    <location>
        <begin position="1"/>
        <end position="23"/>
    </location>
</feature>
<evidence type="ECO:0000256" key="1">
    <source>
        <dbReference type="SAM" id="MobiDB-lite"/>
    </source>
</evidence>
<evidence type="ECO:0000259" key="3">
    <source>
        <dbReference type="Pfam" id="PF14403"/>
    </source>
</evidence>
<sequence>MQPATQSSPAIKQHNEPRAADGSILPNWQAVTQIMDNMGAEHVARRQEDIASQLRANGIAYSPMSETNATPRPWNLDLYPLIIEPADWATLSAGLEQRARLKQRILNDIYGNQTLLKKGLIPPAVIYAHRGYLRDAVNLNETLNLPLLGADVSRSPSGQWHIVDDICQFPEGIGYALENRLVLSRTMPRLFRESRVLRIAEYFKHLQNYITQMSESDGRCVMLAPGPSHPHYFEYAYLSKYLGYTLVQTEDLTIRDNRCFLKTVSGLQRVSVIYRCIPDTRLDPLAIGQAGSKGITGLFQAVRAGGVKIINPLGAGVLENPALNNYMPALCKELLGEELALSGPPTYWLGDAKQREHVLTKVDTLLFRNIDSVGQLHDPSMMNPTELSELHKNIKRTPQRYVAQERIDRSVAPGFRGAERVERQITVRFFMVREDNLQPDQYRTMPGGLCLLDTVANGRRTPFESLLGTKDTWVISEGPVKPVTLLNRQALDTNYAVINGELPSRVAENLFWMGRNAARCENVVRLLRAVFETLQNDDGPSKSASPARSAIMRAASQATGTLPGFYGRGGVRRIENPQRELLSLLHDPNRVGTLPATLNSLQNSAAAVRDRVSEELLQVLNKLDDTCTDLVENVYTSLLAEDSEVLERISQKLDDTLMYLSAFAGLAHENFTHGDGWRFMMLGRRLERVTHTSVIIETMLSQNRDDVHLLEALLKLFDSTMTYRSRYRSQMDVRLVLQLLLLDEYNPRSLAYQLHEIEQTIKRLPGRRNMSQADALSRLAIAGLSRIRLADPQSLIDSSRHSRQNLAKFLNILTTLPNDMAEVLSATYFAHVESSQQLADVSVSISTAIADMDSDSASSKNKP</sequence>
<dbReference type="KEGG" id="gai:IMCC3135_12090"/>
<feature type="domain" description="Circularly permuted ATP-grasp type 2" evidence="3">
    <location>
        <begin position="80"/>
        <end position="450"/>
    </location>
</feature>
<dbReference type="PANTHER" id="PTHR34595:SF2">
    <property type="entry name" value="BLR2978 PROTEIN"/>
    <property type="match status" value="1"/>
</dbReference>
<protein>
    <submittedName>
        <fullName evidence="4">Uncharacterized protein</fullName>
    </submittedName>
</protein>
<evidence type="ECO:0000259" key="2">
    <source>
        <dbReference type="Pfam" id="PF04168"/>
    </source>
</evidence>
<dbReference type="AlphaFoldDB" id="A0A2Z2NMC5"/>
<proteinExistence type="predicted"/>
<dbReference type="InterPro" id="IPR007296">
    <property type="entry name" value="DUF403"/>
</dbReference>
<dbReference type="OrthoDB" id="9804079at2"/>
<feature type="domain" description="DUF403" evidence="2">
    <location>
        <begin position="502"/>
        <end position="829"/>
    </location>
</feature>
<dbReference type="InterPro" id="IPR025841">
    <property type="entry name" value="CP_ATPgrasp_2"/>
</dbReference>
<reference evidence="4 5" key="1">
    <citation type="submission" date="2016-12" db="EMBL/GenBank/DDBJ databases">
        <authorList>
            <person name="Song W.-J."/>
            <person name="Kurnit D.M."/>
        </authorList>
    </citation>
    <scope>NUCLEOTIDE SEQUENCE [LARGE SCALE GENOMIC DNA]</scope>
    <source>
        <strain evidence="4 5">IMCC3135</strain>
    </source>
</reference>
<keyword evidence="5" id="KW-1185">Reference proteome</keyword>
<dbReference type="Pfam" id="PF04168">
    <property type="entry name" value="Alpha-E"/>
    <property type="match status" value="1"/>
</dbReference>
<dbReference type="Gene3D" id="3.40.50.11290">
    <property type="match status" value="1"/>
</dbReference>
<organism evidence="4 5">
    <name type="scientific">Granulosicoccus antarcticus IMCC3135</name>
    <dbReference type="NCBI Taxonomy" id="1192854"/>
    <lineage>
        <taxon>Bacteria</taxon>
        <taxon>Pseudomonadati</taxon>
        <taxon>Pseudomonadota</taxon>
        <taxon>Gammaproteobacteria</taxon>
        <taxon>Chromatiales</taxon>
        <taxon>Granulosicoccaceae</taxon>
        <taxon>Granulosicoccus</taxon>
    </lineage>
</organism>
<dbReference type="Proteomes" id="UP000250079">
    <property type="component" value="Chromosome"/>
</dbReference>